<evidence type="ECO:0000256" key="3">
    <source>
        <dbReference type="ARBA" id="ARBA00023125"/>
    </source>
</evidence>
<name>A0ABN0YDB9_9BACL</name>
<keyword evidence="10" id="KW-1185">Reference proteome</keyword>
<dbReference type="InterPro" id="IPR036388">
    <property type="entry name" value="WH-like_DNA-bd_sf"/>
</dbReference>
<comment type="similarity">
    <text evidence="5">Belongs to the SarZ family.</text>
</comment>
<dbReference type="InterPro" id="IPR036390">
    <property type="entry name" value="WH_DNA-bd_sf"/>
</dbReference>
<dbReference type="PANTHER" id="PTHR42756:SF1">
    <property type="entry name" value="TRANSCRIPTIONAL REPRESSOR OF EMRAB OPERON"/>
    <property type="match status" value="1"/>
</dbReference>
<accession>A0ABN0YDB9</accession>
<evidence type="ECO:0000256" key="1">
    <source>
        <dbReference type="ARBA" id="ARBA00004496"/>
    </source>
</evidence>
<dbReference type="PRINTS" id="PR00598">
    <property type="entry name" value="HTHMARR"/>
</dbReference>
<evidence type="ECO:0000259" key="8">
    <source>
        <dbReference type="PROSITE" id="PS50995"/>
    </source>
</evidence>
<dbReference type="Gene3D" id="1.10.10.10">
    <property type="entry name" value="Winged helix-like DNA-binding domain superfamily/Winged helix DNA-binding domain"/>
    <property type="match status" value="1"/>
</dbReference>
<dbReference type="RefSeq" id="WP_343861174.1">
    <property type="nucleotide sequence ID" value="NZ_BAAACX010000009.1"/>
</dbReference>
<evidence type="ECO:0000256" key="7">
    <source>
        <dbReference type="ARBA" id="ARBA00047207"/>
    </source>
</evidence>
<reference evidence="9 10" key="1">
    <citation type="journal article" date="2019" name="Int. J. Syst. Evol. Microbiol.">
        <title>The Global Catalogue of Microorganisms (GCM) 10K type strain sequencing project: providing services to taxonomists for standard genome sequencing and annotation.</title>
        <authorList>
            <consortium name="The Broad Institute Genomics Platform"/>
            <consortium name="The Broad Institute Genome Sequencing Center for Infectious Disease"/>
            <person name="Wu L."/>
            <person name="Ma J."/>
        </authorList>
    </citation>
    <scope>NUCLEOTIDE SEQUENCE [LARGE SCALE GENOMIC DNA]</scope>
    <source>
        <strain evidence="9 10">JCM 12774</strain>
    </source>
</reference>
<evidence type="ECO:0000256" key="4">
    <source>
        <dbReference type="ARBA" id="ARBA00023163"/>
    </source>
</evidence>
<gene>
    <name evidence="9" type="ORF">GCM10008933_23350</name>
</gene>
<dbReference type="CDD" id="cd00090">
    <property type="entry name" value="HTH_ARSR"/>
    <property type="match status" value="1"/>
</dbReference>
<sequence>MQMSLQEMKQIFLMIKNIDRHVTQYFEKRTGISLTRYEILYKLLEKGQLSQMKLRHELKIDQAAVTRHLKILEEETYVIRHRNEQNNREVIVQITEAGKDILDNCDLDKNRFMDEMFGSFTEQELKQLQILVKKFESEAEKLKS</sequence>
<comment type="caution">
    <text evidence="9">The sequence shown here is derived from an EMBL/GenBank/DDBJ whole genome shotgun (WGS) entry which is preliminary data.</text>
</comment>
<feature type="domain" description="HTH marR-type" evidence="8">
    <location>
        <begin position="1"/>
        <end position="137"/>
    </location>
</feature>
<proteinExistence type="inferred from homology"/>
<organism evidence="9 10">
    <name type="scientific">Paenibacillus motobuensis</name>
    <dbReference type="NCBI Taxonomy" id="295324"/>
    <lineage>
        <taxon>Bacteria</taxon>
        <taxon>Bacillati</taxon>
        <taxon>Bacillota</taxon>
        <taxon>Bacilli</taxon>
        <taxon>Bacillales</taxon>
        <taxon>Paenibacillaceae</taxon>
        <taxon>Paenibacillus</taxon>
    </lineage>
</organism>
<keyword evidence="2" id="KW-0805">Transcription regulation</keyword>
<dbReference type="PROSITE" id="PS50995">
    <property type="entry name" value="HTH_MARR_2"/>
    <property type="match status" value="1"/>
</dbReference>
<evidence type="ECO:0000256" key="5">
    <source>
        <dbReference type="ARBA" id="ARBA00046337"/>
    </source>
</evidence>
<evidence type="ECO:0000313" key="10">
    <source>
        <dbReference type="Proteomes" id="UP001500340"/>
    </source>
</evidence>
<evidence type="ECO:0000313" key="9">
    <source>
        <dbReference type="EMBL" id="GAA0391787.1"/>
    </source>
</evidence>
<comment type="subcellular location">
    <subcellularLocation>
        <location evidence="1">Cytoplasm</location>
    </subcellularLocation>
</comment>
<dbReference type="EMBL" id="BAAACX010000009">
    <property type="protein sequence ID" value="GAA0391787.1"/>
    <property type="molecule type" value="Genomic_DNA"/>
</dbReference>
<evidence type="ECO:0000256" key="6">
    <source>
        <dbReference type="ARBA" id="ARBA00047188"/>
    </source>
</evidence>
<dbReference type="Proteomes" id="UP001500340">
    <property type="component" value="Unassembled WGS sequence"/>
</dbReference>
<evidence type="ECO:0000256" key="2">
    <source>
        <dbReference type="ARBA" id="ARBA00023015"/>
    </source>
</evidence>
<dbReference type="Pfam" id="PF22381">
    <property type="entry name" value="Staph_reg_Sar_Rot"/>
    <property type="match status" value="1"/>
</dbReference>
<dbReference type="InterPro" id="IPR000835">
    <property type="entry name" value="HTH_MarR-typ"/>
</dbReference>
<keyword evidence="3" id="KW-0238">DNA-binding</keyword>
<keyword evidence="4" id="KW-0804">Transcription</keyword>
<dbReference type="InterPro" id="IPR011991">
    <property type="entry name" value="ArsR-like_HTH"/>
</dbReference>
<dbReference type="InterPro" id="IPR055166">
    <property type="entry name" value="Transc_reg_Sar_Rot_HTH"/>
</dbReference>
<dbReference type="PANTHER" id="PTHR42756">
    <property type="entry name" value="TRANSCRIPTIONAL REGULATOR, MARR"/>
    <property type="match status" value="1"/>
</dbReference>
<dbReference type="SMART" id="SM00347">
    <property type="entry name" value="HTH_MARR"/>
    <property type="match status" value="1"/>
</dbReference>
<protein>
    <recommendedName>
        <fullName evidence="6">HTH-type transcriptional regulator SarZ</fullName>
    </recommendedName>
    <alternativeName>
        <fullName evidence="7">Staphylococcal accessory regulator Z</fullName>
    </alternativeName>
</protein>
<dbReference type="SUPFAM" id="SSF46785">
    <property type="entry name" value="Winged helix' DNA-binding domain"/>
    <property type="match status" value="1"/>
</dbReference>